<protein>
    <submittedName>
        <fullName evidence="3">Uncharacterized protein</fullName>
    </submittedName>
</protein>
<feature type="region of interest" description="Disordered" evidence="1">
    <location>
        <begin position="117"/>
        <end position="197"/>
    </location>
</feature>
<gene>
    <name evidence="3" type="ORF">B0H63DRAFT_219750</name>
</gene>
<evidence type="ECO:0000256" key="1">
    <source>
        <dbReference type="SAM" id="MobiDB-lite"/>
    </source>
</evidence>
<evidence type="ECO:0000313" key="4">
    <source>
        <dbReference type="Proteomes" id="UP001285441"/>
    </source>
</evidence>
<feature type="signal peptide" evidence="2">
    <location>
        <begin position="1"/>
        <end position="20"/>
    </location>
</feature>
<dbReference type="AlphaFoldDB" id="A0AAE0NCD4"/>
<feature type="compositionally biased region" description="Low complexity" evidence="1">
    <location>
        <begin position="136"/>
        <end position="190"/>
    </location>
</feature>
<accession>A0AAE0NCD4</accession>
<evidence type="ECO:0000256" key="2">
    <source>
        <dbReference type="SAM" id="SignalP"/>
    </source>
</evidence>
<evidence type="ECO:0000313" key="3">
    <source>
        <dbReference type="EMBL" id="KAK3377489.1"/>
    </source>
</evidence>
<keyword evidence="4" id="KW-1185">Reference proteome</keyword>
<dbReference type="EMBL" id="JAULSW010000006">
    <property type="protein sequence ID" value="KAK3377489.1"/>
    <property type="molecule type" value="Genomic_DNA"/>
</dbReference>
<comment type="caution">
    <text evidence="3">The sequence shown here is derived from an EMBL/GenBank/DDBJ whole genome shotgun (WGS) entry which is preliminary data.</text>
</comment>
<feature type="chain" id="PRO_5041988810" evidence="2">
    <location>
        <begin position="21"/>
        <end position="220"/>
    </location>
</feature>
<reference evidence="3" key="1">
    <citation type="journal article" date="2023" name="Mol. Phylogenet. Evol.">
        <title>Genome-scale phylogeny and comparative genomics of the fungal order Sordariales.</title>
        <authorList>
            <person name="Hensen N."/>
            <person name="Bonometti L."/>
            <person name="Westerberg I."/>
            <person name="Brannstrom I.O."/>
            <person name="Guillou S."/>
            <person name="Cros-Aarteil S."/>
            <person name="Calhoun S."/>
            <person name="Haridas S."/>
            <person name="Kuo A."/>
            <person name="Mondo S."/>
            <person name="Pangilinan J."/>
            <person name="Riley R."/>
            <person name="LaButti K."/>
            <person name="Andreopoulos B."/>
            <person name="Lipzen A."/>
            <person name="Chen C."/>
            <person name="Yan M."/>
            <person name="Daum C."/>
            <person name="Ng V."/>
            <person name="Clum A."/>
            <person name="Steindorff A."/>
            <person name="Ohm R.A."/>
            <person name="Martin F."/>
            <person name="Silar P."/>
            <person name="Natvig D.O."/>
            <person name="Lalanne C."/>
            <person name="Gautier V."/>
            <person name="Ament-Velasquez S.L."/>
            <person name="Kruys A."/>
            <person name="Hutchinson M.I."/>
            <person name="Powell A.J."/>
            <person name="Barry K."/>
            <person name="Miller A.N."/>
            <person name="Grigoriev I.V."/>
            <person name="Debuchy R."/>
            <person name="Gladieux P."/>
            <person name="Hiltunen Thoren M."/>
            <person name="Johannesson H."/>
        </authorList>
    </citation>
    <scope>NUCLEOTIDE SEQUENCE</scope>
    <source>
        <strain evidence="3">CBS 232.78</strain>
    </source>
</reference>
<organism evidence="3 4">
    <name type="scientific">Podospora didyma</name>
    <dbReference type="NCBI Taxonomy" id="330526"/>
    <lineage>
        <taxon>Eukaryota</taxon>
        <taxon>Fungi</taxon>
        <taxon>Dikarya</taxon>
        <taxon>Ascomycota</taxon>
        <taxon>Pezizomycotina</taxon>
        <taxon>Sordariomycetes</taxon>
        <taxon>Sordariomycetidae</taxon>
        <taxon>Sordariales</taxon>
        <taxon>Podosporaceae</taxon>
        <taxon>Podospora</taxon>
    </lineage>
</organism>
<proteinExistence type="predicted"/>
<keyword evidence="2" id="KW-0732">Signal</keyword>
<sequence length="220" mass="21849">MHASIISIVLVAFLTHEVSAAPTTRTCTAKNATPISALTGSNGIDLNPDIDSLIKRSFTSSSSLQKRADSVECYVDEYCAETKGLPFCYETISGRMRDTEGTVGNLITGDYTLADGRKGNMYKGPHPQPGDGGASGETATKTTSTGKSKATGASGSSGTTGTSGANAAGITDAPTGTAAADEADGTAPATSSKNAGMPVYGGASGAAVGGMIALLGVGLL</sequence>
<dbReference type="Proteomes" id="UP001285441">
    <property type="component" value="Unassembled WGS sequence"/>
</dbReference>
<reference evidence="3" key="2">
    <citation type="submission" date="2023-06" db="EMBL/GenBank/DDBJ databases">
        <authorList>
            <consortium name="Lawrence Berkeley National Laboratory"/>
            <person name="Haridas S."/>
            <person name="Hensen N."/>
            <person name="Bonometti L."/>
            <person name="Westerberg I."/>
            <person name="Brannstrom I.O."/>
            <person name="Guillou S."/>
            <person name="Cros-Aarteil S."/>
            <person name="Calhoun S."/>
            <person name="Kuo A."/>
            <person name="Mondo S."/>
            <person name="Pangilinan J."/>
            <person name="Riley R."/>
            <person name="LaButti K."/>
            <person name="Andreopoulos B."/>
            <person name="Lipzen A."/>
            <person name="Chen C."/>
            <person name="Yanf M."/>
            <person name="Daum C."/>
            <person name="Ng V."/>
            <person name="Clum A."/>
            <person name="Steindorff A."/>
            <person name="Ohm R."/>
            <person name="Martin F."/>
            <person name="Silar P."/>
            <person name="Natvig D."/>
            <person name="Lalanne C."/>
            <person name="Gautier V."/>
            <person name="Ament-velasquez S.L."/>
            <person name="Kruys A."/>
            <person name="Hutchinson M.I."/>
            <person name="Powell A.J."/>
            <person name="Barry K."/>
            <person name="Miller A.N."/>
            <person name="Grigoriev I.V."/>
            <person name="Debuchy R."/>
            <person name="Gladieux P."/>
            <person name="Thoren M.H."/>
            <person name="Johannesson H."/>
        </authorList>
    </citation>
    <scope>NUCLEOTIDE SEQUENCE</scope>
    <source>
        <strain evidence="3">CBS 232.78</strain>
    </source>
</reference>
<name>A0AAE0NCD4_9PEZI</name>